<feature type="domain" description="Reverse transcriptase" evidence="1">
    <location>
        <begin position="1"/>
        <end position="70"/>
    </location>
</feature>
<evidence type="ECO:0000259" key="1">
    <source>
        <dbReference type="PROSITE" id="PS50878"/>
    </source>
</evidence>
<dbReference type="EMBL" id="CADEBC010000550">
    <property type="protein sequence ID" value="CAB3251734.1"/>
    <property type="molecule type" value="Genomic_DNA"/>
</dbReference>
<keyword evidence="3" id="KW-1185">Reference proteome</keyword>
<proteinExistence type="predicted"/>
<dbReference type="PROSITE" id="PS50878">
    <property type="entry name" value="RT_POL"/>
    <property type="match status" value="1"/>
</dbReference>
<evidence type="ECO:0000313" key="2">
    <source>
        <dbReference type="EMBL" id="CAB3251734.1"/>
    </source>
</evidence>
<evidence type="ECO:0000313" key="3">
    <source>
        <dbReference type="Proteomes" id="UP000494106"/>
    </source>
</evidence>
<gene>
    <name evidence="2" type="ORF">APLA_LOCUS13191</name>
</gene>
<dbReference type="OrthoDB" id="411871at2759"/>
<organism evidence="2 3">
    <name type="scientific">Arctia plantaginis</name>
    <name type="common">Wood tiger moth</name>
    <name type="synonym">Phalaena plantaginis</name>
    <dbReference type="NCBI Taxonomy" id="874455"/>
    <lineage>
        <taxon>Eukaryota</taxon>
        <taxon>Metazoa</taxon>
        <taxon>Ecdysozoa</taxon>
        <taxon>Arthropoda</taxon>
        <taxon>Hexapoda</taxon>
        <taxon>Insecta</taxon>
        <taxon>Pterygota</taxon>
        <taxon>Neoptera</taxon>
        <taxon>Endopterygota</taxon>
        <taxon>Lepidoptera</taxon>
        <taxon>Glossata</taxon>
        <taxon>Ditrysia</taxon>
        <taxon>Noctuoidea</taxon>
        <taxon>Erebidae</taxon>
        <taxon>Arctiinae</taxon>
        <taxon>Arctia</taxon>
    </lineage>
</organism>
<accession>A0A8S1B1S8</accession>
<dbReference type="InterPro" id="IPR000477">
    <property type="entry name" value="RT_dom"/>
</dbReference>
<sequence>MGCPQGSVLGPYLWNIGFDDFLAIPIPSGCILNAYADDGLLLVESDTRAGLERSANRCLNLISQWVNVIA</sequence>
<protein>
    <recommendedName>
        <fullName evidence="1">Reverse transcriptase domain-containing protein</fullName>
    </recommendedName>
</protein>
<dbReference type="Proteomes" id="UP000494106">
    <property type="component" value="Unassembled WGS sequence"/>
</dbReference>
<reference evidence="2 3" key="1">
    <citation type="submission" date="2020-04" db="EMBL/GenBank/DDBJ databases">
        <authorList>
            <person name="Wallbank WR R."/>
            <person name="Pardo Diaz C."/>
            <person name="Kozak K."/>
            <person name="Martin S."/>
            <person name="Jiggins C."/>
            <person name="Moest M."/>
            <person name="Warren A I."/>
            <person name="Byers J.R.P. K."/>
            <person name="Montejo-Kovacevich G."/>
            <person name="Yen C E."/>
        </authorList>
    </citation>
    <scope>NUCLEOTIDE SEQUENCE [LARGE SCALE GENOMIC DNA]</scope>
</reference>
<dbReference type="AlphaFoldDB" id="A0A8S1B1S8"/>
<dbReference type="Pfam" id="PF00078">
    <property type="entry name" value="RVT_1"/>
    <property type="match status" value="1"/>
</dbReference>
<comment type="caution">
    <text evidence="2">The sequence shown here is derived from an EMBL/GenBank/DDBJ whole genome shotgun (WGS) entry which is preliminary data.</text>
</comment>
<name>A0A8S1B1S8_ARCPL</name>